<dbReference type="SMART" id="SM01350">
    <property type="entry name" value="6PGD"/>
    <property type="match status" value="1"/>
</dbReference>
<dbReference type="Pfam" id="PF00393">
    <property type="entry name" value="6PGD"/>
    <property type="match status" value="1"/>
</dbReference>
<comment type="pathway">
    <text evidence="5">Carbohydrate degradation; pentose phosphate pathway; D-ribulose 5-phosphate from D-glucose 6-phosphate (oxidative stage): step 2/3.</text>
</comment>
<dbReference type="Proteomes" id="UP000011682">
    <property type="component" value="Unassembled WGS sequence"/>
</dbReference>
<dbReference type="Gene3D" id="1.10.1040.10">
    <property type="entry name" value="N-(1-d-carboxylethyl)-l-norvaline Dehydrogenase, domain 2"/>
    <property type="match status" value="1"/>
</dbReference>
<dbReference type="GO" id="GO:0050661">
    <property type="term" value="F:NADP binding"/>
    <property type="evidence" value="ECO:0007669"/>
    <property type="project" value="InterPro"/>
</dbReference>
<dbReference type="GO" id="GO:0006098">
    <property type="term" value="P:pentose-phosphate shunt"/>
    <property type="evidence" value="ECO:0007669"/>
    <property type="project" value="UniProtKB-UniPathway"/>
</dbReference>
<dbReference type="AlphaFoldDB" id="S9PDE6"/>
<dbReference type="NCBIfam" id="NF006765">
    <property type="entry name" value="PRK09287.1"/>
    <property type="match status" value="1"/>
</dbReference>
<dbReference type="Pfam" id="PF01182">
    <property type="entry name" value="Glucosamine_iso"/>
    <property type="match status" value="1"/>
</dbReference>
<gene>
    <name evidence="16" type="ORF">D187_001814</name>
</gene>
<dbReference type="FunFam" id="1.10.1040.10:FF:000032">
    <property type="entry name" value="6-phosphogluconate dehydrogenase, decarboxylating"/>
    <property type="match status" value="1"/>
</dbReference>
<evidence type="ECO:0000256" key="11">
    <source>
        <dbReference type="ARBA" id="ARBA00023064"/>
    </source>
</evidence>
<dbReference type="EC" id="1.1.1.44" evidence="14"/>
<comment type="function">
    <text evidence="2">Catalyzes the oxidative decarboxylation of 6-phosphogluconate to ribulose 5-phosphate and CO(2), with concomitant reduction of NADP to NADPH.</text>
</comment>
<accession>S9PDE6</accession>
<dbReference type="InterPro" id="IPR006183">
    <property type="entry name" value="Pgluconate_DH"/>
</dbReference>
<keyword evidence="17" id="KW-1185">Reference proteome</keyword>
<evidence type="ECO:0000256" key="1">
    <source>
        <dbReference type="ARBA" id="ARBA00000832"/>
    </source>
</evidence>
<keyword evidence="12 14" id="KW-0570">Pentose shunt</keyword>
<dbReference type="CDD" id="cd01400">
    <property type="entry name" value="6PGL"/>
    <property type="match status" value="1"/>
</dbReference>
<evidence type="ECO:0000313" key="17">
    <source>
        <dbReference type="Proteomes" id="UP000011682"/>
    </source>
</evidence>
<comment type="catalytic activity">
    <reaction evidence="1">
        <text>6-phospho-D-glucono-1,5-lactone + H2O = 6-phospho-D-gluconate + H(+)</text>
        <dbReference type="Rhea" id="RHEA:12556"/>
        <dbReference type="ChEBI" id="CHEBI:15377"/>
        <dbReference type="ChEBI" id="CHEBI:15378"/>
        <dbReference type="ChEBI" id="CHEBI:57955"/>
        <dbReference type="ChEBI" id="CHEBI:58759"/>
        <dbReference type="EC" id="3.1.1.31"/>
    </reaction>
</comment>
<reference evidence="16" key="1">
    <citation type="submission" date="2013-05" db="EMBL/GenBank/DDBJ databases">
        <title>Genome assembly of Cystobacter fuscus DSM 2262.</title>
        <authorList>
            <person name="Sharma G."/>
            <person name="Khatri I."/>
            <person name="Kaur C."/>
            <person name="Mayilraj S."/>
            <person name="Subramanian S."/>
        </authorList>
    </citation>
    <scope>NUCLEOTIDE SEQUENCE [LARGE SCALE GENOMIC DNA]</scope>
    <source>
        <strain evidence="16">DSM 2262</strain>
    </source>
</reference>
<comment type="caution">
    <text evidence="16">The sequence shown here is derived from an EMBL/GenBank/DDBJ whole genome shotgun (WGS) entry which is preliminary data.</text>
</comment>
<comment type="similarity">
    <text evidence="6 14">Belongs to the 6-phosphogluconate dehydrogenase family.</text>
</comment>
<dbReference type="NCBIfam" id="TIGR00873">
    <property type="entry name" value="gnd"/>
    <property type="match status" value="1"/>
</dbReference>
<name>S9PDE6_CYSF2</name>
<evidence type="ECO:0000256" key="6">
    <source>
        <dbReference type="ARBA" id="ARBA00008419"/>
    </source>
</evidence>
<dbReference type="InterPro" id="IPR008927">
    <property type="entry name" value="6-PGluconate_DH-like_C_sf"/>
</dbReference>
<evidence type="ECO:0000256" key="3">
    <source>
        <dbReference type="ARBA" id="ARBA00002681"/>
    </source>
</evidence>
<dbReference type="GO" id="GO:0019521">
    <property type="term" value="P:D-gluconate metabolic process"/>
    <property type="evidence" value="ECO:0007669"/>
    <property type="project" value="UniProtKB-KW"/>
</dbReference>
<dbReference type="eggNOG" id="COG0363">
    <property type="taxonomic scope" value="Bacteria"/>
</dbReference>
<evidence type="ECO:0000256" key="7">
    <source>
        <dbReference type="ARBA" id="ARBA00011738"/>
    </source>
</evidence>
<dbReference type="InterPro" id="IPR006113">
    <property type="entry name" value="6PGDH_Gnd/GntZ"/>
</dbReference>
<dbReference type="InterPro" id="IPR006184">
    <property type="entry name" value="6PGdom_BS"/>
</dbReference>
<evidence type="ECO:0000313" key="16">
    <source>
        <dbReference type="EMBL" id="EPX60327.1"/>
    </source>
</evidence>
<evidence type="ECO:0000256" key="10">
    <source>
        <dbReference type="ARBA" id="ARBA00023002"/>
    </source>
</evidence>
<dbReference type="EMBL" id="ANAH02000013">
    <property type="protein sequence ID" value="EPX60327.1"/>
    <property type="molecule type" value="Genomic_DNA"/>
</dbReference>
<comment type="catalytic activity">
    <reaction evidence="13 14">
        <text>6-phospho-D-gluconate + NADP(+) = D-ribulose 5-phosphate + CO2 + NADPH</text>
        <dbReference type="Rhea" id="RHEA:10116"/>
        <dbReference type="ChEBI" id="CHEBI:16526"/>
        <dbReference type="ChEBI" id="CHEBI:57783"/>
        <dbReference type="ChEBI" id="CHEBI:58121"/>
        <dbReference type="ChEBI" id="CHEBI:58349"/>
        <dbReference type="ChEBI" id="CHEBI:58759"/>
        <dbReference type="EC" id="1.1.1.44"/>
    </reaction>
</comment>
<comment type="pathway">
    <text evidence="4 14">Carbohydrate degradation; pentose phosphate pathway; D-ribulose 5-phosphate from D-glucose 6-phosphate (oxidative stage): step 3/3.</text>
</comment>
<dbReference type="Gene3D" id="3.40.50.720">
    <property type="entry name" value="NAD(P)-binding Rossmann-like Domain"/>
    <property type="match status" value="1"/>
</dbReference>
<dbReference type="GO" id="GO:0017057">
    <property type="term" value="F:6-phosphogluconolactonase activity"/>
    <property type="evidence" value="ECO:0007669"/>
    <property type="project" value="UniProtKB-EC"/>
</dbReference>
<evidence type="ECO:0000256" key="13">
    <source>
        <dbReference type="ARBA" id="ARBA00048640"/>
    </source>
</evidence>
<dbReference type="InterPro" id="IPR037171">
    <property type="entry name" value="NagB/RpiA_transferase-like"/>
</dbReference>
<dbReference type="InterPro" id="IPR006148">
    <property type="entry name" value="Glc/Gal-6P_isomerase"/>
</dbReference>
<dbReference type="NCBIfam" id="TIGR01198">
    <property type="entry name" value="pgl"/>
    <property type="match status" value="1"/>
</dbReference>
<evidence type="ECO:0000259" key="15">
    <source>
        <dbReference type="SMART" id="SM01350"/>
    </source>
</evidence>
<dbReference type="InterPro" id="IPR036291">
    <property type="entry name" value="NAD(P)-bd_dom_sf"/>
</dbReference>
<dbReference type="OrthoDB" id="9804542at2"/>
<dbReference type="InterPro" id="IPR006114">
    <property type="entry name" value="6PGDH_C"/>
</dbReference>
<protein>
    <recommendedName>
        <fullName evidence="8 14">6-phosphogluconate dehydrogenase, decarboxylating</fullName>
        <ecNumber evidence="14">1.1.1.44</ecNumber>
    </recommendedName>
</protein>
<dbReference type="InterPro" id="IPR006115">
    <property type="entry name" value="6PGDH_NADP-bd"/>
</dbReference>
<evidence type="ECO:0000256" key="14">
    <source>
        <dbReference type="RuleBase" id="RU000485"/>
    </source>
</evidence>
<keyword evidence="10 14" id="KW-0560">Oxidoreductase</keyword>
<dbReference type="SUPFAM" id="SSF51735">
    <property type="entry name" value="NAD(P)-binding Rossmann-fold domains"/>
    <property type="match status" value="1"/>
</dbReference>
<evidence type="ECO:0000256" key="12">
    <source>
        <dbReference type="ARBA" id="ARBA00023126"/>
    </source>
</evidence>
<dbReference type="SUPFAM" id="SSF48179">
    <property type="entry name" value="6-phosphogluconate dehydrogenase C-terminal domain-like"/>
    <property type="match status" value="1"/>
</dbReference>
<evidence type="ECO:0000256" key="2">
    <source>
        <dbReference type="ARBA" id="ARBA00002526"/>
    </source>
</evidence>
<evidence type="ECO:0000256" key="8">
    <source>
        <dbReference type="ARBA" id="ARBA00018193"/>
    </source>
</evidence>
<dbReference type="Pfam" id="PF03446">
    <property type="entry name" value="NAD_binding_2"/>
    <property type="match status" value="1"/>
</dbReference>
<dbReference type="Gene3D" id="3.40.50.1360">
    <property type="match status" value="1"/>
</dbReference>
<dbReference type="InterPro" id="IPR013328">
    <property type="entry name" value="6PGD_dom2"/>
</dbReference>
<comment type="function">
    <text evidence="3">Hydrolysis of 6-phosphogluconolactone to 6-phosphogluconate.</text>
</comment>
<dbReference type="InterPro" id="IPR005900">
    <property type="entry name" value="6-phosphogluconolactonase_DevB"/>
</dbReference>
<organism evidence="16 17">
    <name type="scientific">Cystobacter fuscus (strain ATCC 25194 / DSM 2262 / NBRC 100088 / M29)</name>
    <dbReference type="NCBI Taxonomy" id="1242864"/>
    <lineage>
        <taxon>Bacteria</taxon>
        <taxon>Pseudomonadati</taxon>
        <taxon>Myxococcota</taxon>
        <taxon>Myxococcia</taxon>
        <taxon>Myxococcales</taxon>
        <taxon>Cystobacterineae</taxon>
        <taxon>Archangiaceae</taxon>
        <taxon>Cystobacter</taxon>
    </lineage>
</organism>
<dbReference type="GO" id="GO:0004616">
    <property type="term" value="F:phosphogluconate dehydrogenase (decarboxylating) activity"/>
    <property type="evidence" value="ECO:0007669"/>
    <property type="project" value="UniProtKB-EC"/>
</dbReference>
<dbReference type="PROSITE" id="PS00461">
    <property type="entry name" value="6PGD"/>
    <property type="match status" value="1"/>
</dbReference>
<keyword evidence="9 14" id="KW-0521">NADP</keyword>
<keyword evidence="11 14" id="KW-0311">Gluconate utilization</keyword>
<evidence type="ECO:0000256" key="4">
    <source>
        <dbReference type="ARBA" id="ARBA00004874"/>
    </source>
</evidence>
<comment type="subunit">
    <text evidence="7">Homodimer.</text>
</comment>
<feature type="domain" description="6-phosphogluconate dehydrogenase C-terminal" evidence="15">
    <location>
        <begin position="416"/>
        <end position="709"/>
    </location>
</feature>
<evidence type="ECO:0000256" key="5">
    <source>
        <dbReference type="ARBA" id="ARBA00004961"/>
    </source>
</evidence>
<dbReference type="SUPFAM" id="SSF100950">
    <property type="entry name" value="NagB/RpiA/CoA transferase-like"/>
    <property type="match status" value="1"/>
</dbReference>
<sequence>MSSTPLVVEKNELGRRGAEWISRALLEAVAGGQRASLALSGGSTTGQVYRELAKQDVPWALVDFYFVDERFVPPDSPDSNYLLAKQTLLEPLGIQPHQVFRMPGEREDREQAARDYEKLLPEVLDVVVLGMGEDGHTASLFPGHAALEEKERRVLAVVGPKPPPWRMTLTLPVLQSARKVLGLVSGAGKQDIVRRFRAGEDLPAARVKQTQWMMDEAAAGQPPEPSTNTGAKHMSTTTQPLAQFGVVGMGVMGQSLALNVADRGFRVAVWDIEPKRFEDLRHKGAPPSLQGHAALEDFVGALERPRRILMMVTAGAPVDSVMERLAPLLAPGDIVLDGGNSWFQDTRRREAAWKQKGLHFLGVGVSGGEEGARHGPSLMPGGPAEAYALVRPVLEAIAARSEEGVCVTHVGPDGAGHFVKMVHNGIEYADMQLLAETYDLLRRGLGLSADAIAGLFEQWNQGIAESFLLETTIRVLRKQDAETGKPLVEQVLDKAGQKGTGKWTVQVALDLGVSVPSIAGALDARNLSSLKEERVAAGRVLAAPQGEALSAEEKANLAAWAHDALYAARVATYAQGLRLIQAASQEYKWNVSLAEMARIWRAGCIIRARLLTPLREAFEKTPELKNLMVADGLAPVLGKMAPAWRRTVGVATRLGIPVPVLGASLAYFDSYRSPELPQNLTQAQRDAFGAHTYQRRDRPDAGFIHSDWS</sequence>
<dbReference type="PRINTS" id="PR00076">
    <property type="entry name" value="6PGDHDRGNASE"/>
</dbReference>
<dbReference type="eggNOG" id="COG0362">
    <property type="taxonomic scope" value="Bacteria"/>
</dbReference>
<dbReference type="PANTHER" id="PTHR11811">
    <property type="entry name" value="6-PHOSPHOGLUCONATE DEHYDROGENASE"/>
    <property type="match status" value="1"/>
</dbReference>
<evidence type="ECO:0000256" key="9">
    <source>
        <dbReference type="ARBA" id="ARBA00022857"/>
    </source>
</evidence>
<dbReference type="UniPathway" id="UPA00115">
    <property type="reaction ID" value="UER00409"/>
</dbReference>
<proteinExistence type="inferred from homology"/>
<dbReference type="Gene3D" id="1.20.5.320">
    <property type="entry name" value="6-Phosphogluconate Dehydrogenase, domain 3"/>
    <property type="match status" value="1"/>
</dbReference>